<dbReference type="InterPro" id="IPR037171">
    <property type="entry name" value="NagB/RpiA_transferase-like"/>
</dbReference>
<name>A0A5B9W1H8_9BACT</name>
<dbReference type="Pfam" id="PF01812">
    <property type="entry name" value="5-FTHF_cyc-lig"/>
    <property type="match status" value="1"/>
</dbReference>
<dbReference type="OrthoDB" id="9801938at2"/>
<gene>
    <name evidence="6" type="ORF">OJF2_26180</name>
</gene>
<feature type="binding site" evidence="4">
    <location>
        <position position="63"/>
    </location>
    <ligand>
        <name>substrate</name>
    </ligand>
</feature>
<proteinExistence type="inferred from homology"/>
<reference evidence="6 7" key="1">
    <citation type="submission" date="2019-08" db="EMBL/GenBank/DDBJ databases">
        <title>Deep-cultivation of Planctomycetes and their phenomic and genomic characterization uncovers novel biology.</title>
        <authorList>
            <person name="Wiegand S."/>
            <person name="Jogler M."/>
            <person name="Boedeker C."/>
            <person name="Pinto D."/>
            <person name="Vollmers J."/>
            <person name="Rivas-Marin E."/>
            <person name="Kohn T."/>
            <person name="Peeters S.H."/>
            <person name="Heuer A."/>
            <person name="Rast P."/>
            <person name="Oberbeckmann S."/>
            <person name="Bunk B."/>
            <person name="Jeske O."/>
            <person name="Meyerdierks A."/>
            <person name="Storesund J.E."/>
            <person name="Kallscheuer N."/>
            <person name="Luecker S."/>
            <person name="Lage O.M."/>
            <person name="Pohl T."/>
            <person name="Merkel B.J."/>
            <person name="Hornburger P."/>
            <person name="Mueller R.-W."/>
            <person name="Bruemmer F."/>
            <person name="Labrenz M."/>
            <person name="Spormann A.M."/>
            <person name="Op den Camp H."/>
            <person name="Overmann J."/>
            <person name="Amann R."/>
            <person name="Jetten M.S.M."/>
            <person name="Mascher T."/>
            <person name="Medema M.H."/>
            <person name="Devos D.P."/>
            <person name="Kaster A.-K."/>
            <person name="Ovreas L."/>
            <person name="Rohde M."/>
            <person name="Galperin M.Y."/>
            <person name="Jogler C."/>
        </authorList>
    </citation>
    <scope>NUCLEOTIDE SEQUENCE [LARGE SCALE GENOMIC DNA]</scope>
    <source>
        <strain evidence="6 7">OJF2</strain>
    </source>
</reference>
<feature type="binding site" evidence="4">
    <location>
        <position position="57"/>
    </location>
    <ligand>
        <name>substrate</name>
    </ligand>
</feature>
<evidence type="ECO:0000256" key="2">
    <source>
        <dbReference type="ARBA" id="ARBA00022741"/>
    </source>
</evidence>
<evidence type="ECO:0000256" key="5">
    <source>
        <dbReference type="RuleBase" id="RU361279"/>
    </source>
</evidence>
<dbReference type="EC" id="6.3.3.2" evidence="5"/>
<dbReference type="InterPro" id="IPR002698">
    <property type="entry name" value="FTHF_cligase"/>
</dbReference>
<protein>
    <recommendedName>
        <fullName evidence="5">5-formyltetrahydrofolate cyclo-ligase</fullName>
        <ecNumber evidence="5">6.3.3.2</ecNumber>
    </recommendedName>
</protein>
<dbReference type="Gene3D" id="3.40.50.10420">
    <property type="entry name" value="NagB/RpiA/CoA transferase-like"/>
    <property type="match status" value="1"/>
</dbReference>
<dbReference type="KEGG" id="agv:OJF2_26180"/>
<feature type="binding site" evidence="4">
    <location>
        <begin position="11"/>
        <end position="15"/>
    </location>
    <ligand>
        <name>ATP</name>
        <dbReference type="ChEBI" id="CHEBI:30616"/>
    </ligand>
</feature>
<evidence type="ECO:0000313" key="6">
    <source>
        <dbReference type="EMBL" id="QEH34084.1"/>
    </source>
</evidence>
<evidence type="ECO:0000313" key="7">
    <source>
        <dbReference type="Proteomes" id="UP000324233"/>
    </source>
</evidence>
<dbReference type="PANTHER" id="PTHR23407:SF1">
    <property type="entry name" value="5-FORMYLTETRAHYDROFOLATE CYCLO-LIGASE"/>
    <property type="match status" value="1"/>
</dbReference>
<evidence type="ECO:0000256" key="1">
    <source>
        <dbReference type="ARBA" id="ARBA00010638"/>
    </source>
</evidence>
<keyword evidence="6" id="KW-0436">Ligase</keyword>
<keyword evidence="3 4" id="KW-0067">ATP-binding</keyword>
<keyword evidence="5" id="KW-0479">Metal-binding</keyword>
<dbReference type="GO" id="GO:0046872">
    <property type="term" value="F:metal ion binding"/>
    <property type="evidence" value="ECO:0007669"/>
    <property type="project" value="UniProtKB-KW"/>
</dbReference>
<dbReference type="Proteomes" id="UP000324233">
    <property type="component" value="Chromosome"/>
</dbReference>
<dbReference type="RefSeq" id="WP_148594058.1">
    <property type="nucleotide sequence ID" value="NZ_CP042997.1"/>
</dbReference>
<dbReference type="GO" id="GO:0009396">
    <property type="term" value="P:folic acid-containing compound biosynthetic process"/>
    <property type="evidence" value="ECO:0007669"/>
    <property type="project" value="TreeGrafter"/>
</dbReference>
<comment type="catalytic activity">
    <reaction evidence="5">
        <text>(6S)-5-formyl-5,6,7,8-tetrahydrofolate + ATP = (6R)-5,10-methenyltetrahydrofolate + ADP + phosphate</text>
        <dbReference type="Rhea" id="RHEA:10488"/>
        <dbReference type="ChEBI" id="CHEBI:30616"/>
        <dbReference type="ChEBI" id="CHEBI:43474"/>
        <dbReference type="ChEBI" id="CHEBI:57455"/>
        <dbReference type="ChEBI" id="CHEBI:57457"/>
        <dbReference type="ChEBI" id="CHEBI:456216"/>
        <dbReference type="EC" id="6.3.3.2"/>
    </reaction>
</comment>
<keyword evidence="7" id="KW-1185">Reference proteome</keyword>
<sequence>MDPDPFLRQQKRAVRRSVIASVLSMTPSERSAQEEVLAGLFPGLPGYAQASSVLLYVKAFPEELDTRPFLHAAIASGKRLVCPRVDRAERRLRLFVVRSLSEDLEPGTLGILEPRGHCEEVRPGEVDWVLVPGLAFDERARRLGRGAGHYDRLLPRLRPGTPRHALAFDCQIVADLPVEPHDVPIDGVHTPSRAFLGA</sequence>
<dbReference type="InterPro" id="IPR024185">
    <property type="entry name" value="FTHF_cligase-like_sf"/>
</dbReference>
<keyword evidence="2 4" id="KW-0547">Nucleotide-binding</keyword>
<dbReference type="PIRSF" id="PIRSF006806">
    <property type="entry name" value="FTHF_cligase"/>
    <property type="match status" value="1"/>
</dbReference>
<dbReference type="SUPFAM" id="SSF100950">
    <property type="entry name" value="NagB/RpiA/CoA transferase-like"/>
    <property type="match status" value="1"/>
</dbReference>
<comment type="cofactor">
    <cofactor evidence="5">
        <name>Mg(2+)</name>
        <dbReference type="ChEBI" id="CHEBI:18420"/>
    </cofactor>
</comment>
<keyword evidence="5" id="KW-0460">Magnesium</keyword>
<dbReference type="GO" id="GO:0035999">
    <property type="term" value="P:tetrahydrofolate interconversion"/>
    <property type="evidence" value="ECO:0007669"/>
    <property type="project" value="TreeGrafter"/>
</dbReference>
<evidence type="ECO:0000256" key="4">
    <source>
        <dbReference type="PIRSR" id="PIRSR006806-1"/>
    </source>
</evidence>
<dbReference type="EMBL" id="CP042997">
    <property type="protein sequence ID" value="QEH34084.1"/>
    <property type="molecule type" value="Genomic_DNA"/>
</dbReference>
<dbReference type="GO" id="GO:0030272">
    <property type="term" value="F:5-formyltetrahydrofolate cyclo-ligase activity"/>
    <property type="evidence" value="ECO:0007669"/>
    <property type="project" value="UniProtKB-EC"/>
</dbReference>
<feature type="binding site" evidence="4">
    <location>
        <begin position="142"/>
        <end position="150"/>
    </location>
    <ligand>
        <name>ATP</name>
        <dbReference type="ChEBI" id="CHEBI:30616"/>
    </ligand>
</feature>
<evidence type="ECO:0000256" key="3">
    <source>
        <dbReference type="ARBA" id="ARBA00022840"/>
    </source>
</evidence>
<dbReference type="GO" id="GO:0005524">
    <property type="term" value="F:ATP binding"/>
    <property type="evidence" value="ECO:0007669"/>
    <property type="project" value="UniProtKB-KW"/>
</dbReference>
<organism evidence="6 7">
    <name type="scientific">Aquisphaera giovannonii</name>
    <dbReference type="NCBI Taxonomy" id="406548"/>
    <lineage>
        <taxon>Bacteria</taxon>
        <taxon>Pseudomonadati</taxon>
        <taxon>Planctomycetota</taxon>
        <taxon>Planctomycetia</taxon>
        <taxon>Isosphaerales</taxon>
        <taxon>Isosphaeraceae</taxon>
        <taxon>Aquisphaera</taxon>
    </lineage>
</organism>
<dbReference type="AlphaFoldDB" id="A0A5B9W1H8"/>
<comment type="similarity">
    <text evidence="1 5">Belongs to the 5-formyltetrahydrofolate cyclo-ligase family.</text>
</comment>
<dbReference type="PANTHER" id="PTHR23407">
    <property type="entry name" value="ATPASE INHIBITOR/5-FORMYLTETRAHYDROFOLATE CYCLO-LIGASE"/>
    <property type="match status" value="1"/>
</dbReference>
<dbReference type="NCBIfam" id="TIGR02727">
    <property type="entry name" value="MTHFS_bact"/>
    <property type="match status" value="1"/>
</dbReference>
<accession>A0A5B9W1H8</accession>